<dbReference type="AlphaFoldDB" id="A0A834WCN7"/>
<keyword evidence="3" id="KW-0713">Self-incompatibility</keyword>
<keyword evidence="10" id="KW-1185">Reference proteome</keyword>
<feature type="transmembrane region" description="Helical" evidence="6">
    <location>
        <begin position="81"/>
        <end position="100"/>
    </location>
</feature>
<evidence type="ECO:0000256" key="4">
    <source>
        <dbReference type="ARBA" id="ARBA00022525"/>
    </source>
</evidence>
<dbReference type="InterPro" id="IPR010987">
    <property type="entry name" value="Glutathione-S-Trfase_C-like"/>
</dbReference>
<dbReference type="Gene3D" id="1.20.1050.10">
    <property type="match status" value="2"/>
</dbReference>
<dbReference type="InterPro" id="IPR045073">
    <property type="entry name" value="Omega/Tau-like"/>
</dbReference>
<evidence type="ECO:0000256" key="2">
    <source>
        <dbReference type="ARBA" id="ARBA00005581"/>
    </source>
</evidence>
<dbReference type="InterPro" id="IPR036282">
    <property type="entry name" value="Glutathione-S-Trfase_C_sf"/>
</dbReference>
<feature type="signal peptide" evidence="7">
    <location>
        <begin position="1"/>
        <end position="19"/>
    </location>
</feature>
<dbReference type="Pfam" id="PF00043">
    <property type="entry name" value="GST_C"/>
    <property type="match status" value="1"/>
</dbReference>
<dbReference type="PANTHER" id="PTHR11260">
    <property type="entry name" value="GLUTATHIONE S-TRANSFERASE, GST, SUPERFAMILY, GST DOMAIN CONTAINING"/>
    <property type="match status" value="1"/>
</dbReference>
<dbReference type="EMBL" id="JAAIUW010000008">
    <property type="protein sequence ID" value="KAF7818495.1"/>
    <property type="molecule type" value="Genomic_DNA"/>
</dbReference>
<dbReference type="PROSITE" id="PS50405">
    <property type="entry name" value="GST_CTER"/>
    <property type="match status" value="1"/>
</dbReference>
<dbReference type="InterPro" id="IPR045074">
    <property type="entry name" value="GST_C_Tau"/>
</dbReference>
<dbReference type="Pfam" id="PF05938">
    <property type="entry name" value="Self-incomp_S1"/>
    <property type="match status" value="1"/>
</dbReference>
<protein>
    <submittedName>
        <fullName evidence="9">Putative glutathione S-transferase</fullName>
    </submittedName>
</protein>
<keyword evidence="6" id="KW-0472">Membrane</keyword>
<dbReference type="SUPFAM" id="SSF47616">
    <property type="entry name" value="GST C-terminal domain-like"/>
    <property type="match status" value="2"/>
</dbReference>
<dbReference type="InterPro" id="IPR004046">
    <property type="entry name" value="GST_C"/>
</dbReference>
<dbReference type="OrthoDB" id="4951845at2759"/>
<dbReference type="GO" id="GO:0005737">
    <property type="term" value="C:cytoplasm"/>
    <property type="evidence" value="ECO:0007669"/>
    <property type="project" value="TreeGrafter"/>
</dbReference>
<dbReference type="GO" id="GO:0006749">
    <property type="term" value="P:glutathione metabolic process"/>
    <property type="evidence" value="ECO:0007669"/>
    <property type="project" value="InterPro"/>
</dbReference>
<evidence type="ECO:0000256" key="1">
    <source>
        <dbReference type="ARBA" id="ARBA00004613"/>
    </source>
</evidence>
<dbReference type="PANTHER" id="PTHR11260:SF775">
    <property type="entry name" value="GLUTATHIONE S-TRANSFERASE U10"/>
    <property type="match status" value="1"/>
</dbReference>
<keyword evidence="5 7" id="KW-0732">Signal</keyword>
<sequence>MALALVWALALTLTIAVGASTNSFAAKDPLFPELIKWHVYVVNGLSNNQNLVVRCKSKDDDLGIHNLYVGSNFTWSFKTDFFHSTLFWCYSIAFLSFYVAQGEEDEKGTKEARQVLKILEEEALGEKNKYFGGNEIGLVDLVSIAFMSFYVAQGEEHEKATKEAREVLKILEEEALGEKNKYFGGNEIGLVDLVIGWIAMSFGMIEEAAGVKLLNANDFPRMLAWIHNFRENPLIKPNLPIQQDVLAYYKEKRQIIIKSKTA</sequence>
<dbReference type="GO" id="GO:0060320">
    <property type="term" value="P:rejection of self pollen"/>
    <property type="evidence" value="ECO:0007669"/>
    <property type="project" value="UniProtKB-KW"/>
</dbReference>
<name>A0A834WCN7_9FABA</name>
<comment type="similarity">
    <text evidence="2">Belongs to the plant self-incompatibility (S1) protein family.</text>
</comment>
<gene>
    <name evidence="9" type="ORF">G2W53_023950</name>
</gene>
<keyword evidence="4" id="KW-0964">Secreted</keyword>
<proteinExistence type="inferred from homology"/>
<reference evidence="9" key="1">
    <citation type="submission" date="2020-09" db="EMBL/GenBank/DDBJ databases">
        <title>Genome-Enabled Discovery of Anthraquinone Biosynthesis in Senna tora.</title>
        <authorList>
            <person name="Kang S.-H."/>
            <person name="Pandey R.P."/>
            <person name="Lee C.-M."/>
            <person name="Sim J.-S."/>
            <person name="Jeong J.-T."/>
            <person name="Choi B.-S."/>
            <person name="Jung M."/>
            <person name="Ginzburg D."/>
            <person name="Zhao K."/>
            <person name="Won S.Y."/>
            <person name="Oh T.-J."/>
            <person name="Yu Y."/>
            <person name="Kim N.-H."/>
            <person name="Lee O.R."/>
            <person name="Lee T.-H."/>
            <person name="Bashyal P."/>
            <person name="Kim T.-S."/>
            <person name="Lee W.-H."/>
            <person name="Kawkins C."/>
            <person name="Kim C.-K."/>
            <person name="Kim J.S."/>
            <person name="Ahn B.O."/>
            <person name="Rhee S.Y."/>
            <person name="Sohng J.K."/>
        </authorList>
    </citation>
    <scope>NUCLEOTIDE SEQUENCE</scope>
    <source>
        <tissue evidence="9">Leaf</tissue>
    </source>
</reference>
<dbReference type="CDD" id="cd03185">
    <property type="entry name" value="GST_C_Tau"/>
    <property type="match status" value="1"/>
</dbReference>
<dbReference type="Proteomes" id="UP000634136">
    <property type="component" value="Unassembled WGS sequence"/>
</dbReference>
<dbReference type="GO" id="GO:0004364">
    <property type="term" value="F:glutathione transferase activity"/>
    <property type="evidence" value="ECO:0007669"/>
    <property type="project" value="InterPro"/>
</dbReference>
<accession>A0A834WCN7</accession>
<organism evidence="9 10">
    <name type="scientific">Senna tora</name>
    <dbReference type="NCBI Taxonomy" id="362788"/>
    <lineage>
        <taxon>Eukaryota</taxon>
        <taxon>Viridiplantae</taxon>
        <taxon>Streptophyta</taxon>
        <taxon>Embryophyta</taxon>
        <taxon>Tracheophyta</taxon>
        <taxon>Spermatophyta</taxon>
        <taxon>Magnoliopsida</taxon>
        <taxon>eudicotyledons</taxon>
        <taxon>Gunneridae</taxon>
        <taxon>Pentapetalae</taxon>
        <taxon>rosids</taxon>
        <taxon>fabids</taxon>
        <taxon>Fabales</taxon>
        <taxon>Fabaceae</taxon>
        <taxon>Caesalpinioideae</taxon>
        <taxon>Cassia clade</taxon>
        <taxon>Senna</taxon>
    </lineage>
</organism>
<evidence type="ECO:0000313" key="10">
    <source>
        <dbReference type="Proteomes" id="UP000634136"/>
    </source>
</evidence>
<keyword evidence="9" id="KW-0808">Transferase</keyword>
<evidence type="ECO:0000256" key="7">
    <source>
        <dbReference type="SAM" id="SignalP"/>
    </source>
</evidence>
<evidence type="ECO:0000259" key="8">
    <source>
        <dbReference type="PROSITE" id="PS50405"/>
    </source>
</evidence>
<keyword evidence="6" id="KW-1133">Transmembrane helix</keyword>
<comment type="subcellular location">
    <subcellularLocation>
        <location evidence="1">Secreted</location>
    </subcellularLocation>
</comment>
<keyword evidence="6" id="KW-0812">Transmembrane</keyword>
<feature type="chain" id="PRO_5032509012" evidence="7">
    <location>
        <begin position="20"/>
        <end position="262"/>
    </location>
</feature>
<evidence type="ECO:0000256" key="5">
    <source>
        <dbReference type="ARBA" id="ARBA00022729"/>
    </source>
</evidence>
<feature type="domain" description="GST C-terminal" evidence="8">
    <location>
        <begin position="118"/>
        <end position="248"/>
    </location>
</feature>
<evidence type="ECO:0000256" key="3">
    <source>
        <dbReference type="ARBA" id="ARBA00022471"/>
    </source>
</evidence>
<dbReference type="InterPro" id="IPR010264">
    <property type="entry name" value="Self-incomp_S1"/>
</dbReference>
<comment type="caution">
    <text evidence="9">The sequence shown here is derived from an EMBL/GenBank/DDBJ whole genome shotgun (WGS) entry which is preliminary data.</text>
</comment>
<dbReference type="GO" id="GO:0005576">
    <property type="term" value="C:extracellular region"/>
    <property type="evidence" value="ECO:0007669"/>
    <property type="project" value="UniProtKB-SubCell"/>
</dbReference>
<evidence type="ECO:0000256" key="6">
    <source>
        <dbReference type="SAM" id="Phobius"/>
    </source>
</evidence>
<evidence type="ECO:0000313" key="9">
    <source>
        <dbReference type="EMBL" id="KAF7818495.1"/>
    </source>
</evidence>